<dbReference type="SUPFAM" id="SSF46785">
    <property type="entry name" value="Winged helix' DNA-binding domain"/>
    <property type="match status" value="1"/>
</dbReference>
<gene>
    <name evidence="6" type="ORF">GCM10010324_19290</name>
</gene>
<feature type="compositionally biased region" description="Basic and acidic residues" evidence="4">
    <location>
        <begin position="1"/>
        <end position="20"/>
    </location>
</feature>
<feature type="region of interest" description="Disordered" evidence="4">
    <location>
        <begin position="1"/>
        <end position="30"/>
    </location>
</feature>
<feature type="domain" description="HTH gntR-type" evidence="5">
    <location>
        <begin position="20"/>
        <end position="92"/>
    </location>
</feature>
<evidence type="ECO:0000259" key="5">
    <source>
        <dbReference type="PROSITE" id="PS50949"/>
    </source>
</evidence>
<comment type="caution">
    <text evidence="6">The sequence shown here is derived from an EMBL/GenBank/DDBJ whole genome shotgun (WGS) entry which is preliminary data.</text>
</comment>
<dbReference type="PANTHER" id="PTHR43537">
    <property type="entry name" value="TRANSCRIPTIONAL REGULATOR, GNTR FAMILY"/>
    <property type="match status" value="1"/>
</dbReference>
<dbReference type="InterPro" id="IPR008920">
    <property type="entry name" value="TF_FadR/GntR_C"/>
</dbReference>
<evidence type="ECO:0000313" key="6">
    <source>
        <dbReference type="EMBL" id="GGX74092.1"/>
    </source>
</evidence>
<name>A0ABQ2Y8W9_9ACTN</name>
<dbReference type="Proteomes" id="UP000659223">
    <property type="component" value="Unassembled WGS sequence"/>
</dbReference>
<organism evidence="6 7">
    <name type="scientific">Streptomyces hiroshimensis</name>
    <dbReference type="NCBI Taxonomy" id="66424"/>
    <lineage>
        <taxon>Bacteria</taxon>
        <taxon>Bacillati</taxon>
        <taxon>Actinomycetota</taxon>
        <taxon>Actinomycetes</taxon>
        <taxon>Kitasatosporales</taxon>
        <taxon>Streptomycetaceae</taxon>
        <taxon>Streptomyces</taxon>
    </lineage>
</organism>
<sequence length="248" mass="26444">MSHARDSTEPPALRRDDWERPSSASRAEMAAERIAERITRTEAGARLGTKDELRTECGVSVGTFNEALRLLQARGLVTVRPGPGGGLFAAQPPPARRLDAWPQALDAQHPDEALRIRDALDPLLVEDALWHASPADVAELRPHLAALAEAAGAADPAAFAHADRLLRTRLAALSPSTLLRSLYDGLLTIAELAEPDATPETLHARHDRHAALIDALDTRDRDRALRLVALPAGTPETGGAPGTGGARV</sequence>
<dbReference type="Pfam" id="PF00392">
    <property type="entry name" value="GntR"/>
    <property type="match status" value="1"/>
</dbReference>
<evidence type="ECO:0000256" key="3">
    <source>
        <dbReference type="ARBA" id="ARBA00023163"/>
    </source>
</evidence>
<keyword evidence="1" id="KW-0805">Transcription regulation</keyword>
<dbReference type="EMBL" id="BMUT01000003">
    <property type="protein sequence ID" value="GGX74092.1"/>
    <property type="molecule type" value="Genomic_DNA"/>
</dbReference>
<evidence type="ECO:0000256" key="2">
    <source>
        <dbReference type="ARBA" id="ARBA00023125"/>
    </source>
</evidence>
<evidence type="ECO:0000313" key="7">
    <source>
        <dbReference type="Proteomes" id="UP000659223"/>
    </source>
</evidence>
<dbReference type="InterPro" id="IPR036388">
    <property type="entry name" value="WH-like_DNA-bd_sf"/>
</dbReference>
<dbReference type="RefSeq" id="WP_190021216.1">
    <property type="nucleotide sequence ID" value="NZ_BMUT01000003.1"/>
</dbReference>
<proteinExistence type="predicted"/>
<dbReference type="InterPro" id="IPR000524">
    <property type="entry name" value="Tscrpt_reg_HTH_GntR"/>
</dbReference>
<keyword evidence="7" id="KW-1185">Reference proteome</keyword>
<dbReference type="Pfam" id="PF07729">
    <property type="entry name" value="FCD"/>
    <property type="match status" value="1"/>
</dbReference>
<dbReference type="SUPFAM" id="SSF48008">
    <property type="entry name" value="GntR ligand-binding domain-like"/>
    <property type="match status" value="1"/>
</dbReference>
<dbReference type="Gene3D" id="1.10.10.10">
    <property type="entry name" value="Winged helix-like DNA-binding domain superfamily/Winged helix DNA-binding domain"/>
    <property type="match status" value="1"/>
</dbReference>
<keyword evidence="3" id="KW-0804">Transcription</keyword>
<reference evidence="7" key="1">
    <citation type="journal article" date="2019" name="Int. J. Syst. Evol. Microbiol.">
        <title>The Global Catalogue of Microorganisms (GCM) 10K type strain sequencing project: providing services to taxonomists for standard genome sequencing and annotation.</title>
        <authorList>
            <consortium name="The Broad Institute Genomics Platform"/>
            <consortium name="The Broad Institute Genome Sequencing Center for Infectious Disease"/>
            <person name="Wu L."/>
            <person name="Ma J."/>
        </authorList>
    </citation>
    <scope>NUCLEOTIDE SEQUENCE [LARGE SCALE GENOMIC DNA]</scope>
    <source>
        <strain evidence="7">JCM 4586</strain>
    </source>
</reference>
<dbReference type="PROSITE" id="PS50949">
    <property type="entry name" value="HTH_GNTR"/>
    <property type="match status" value="1"/>
</dbReference>
<dbReference type="PANTHER" id="PTHR43537:SF5">
    <property type="entry name" value="UXU OPERON TRANSCRIPTIONAL REGULATOR"/>
    <property type="match status" value="1"/>
</dbReference>
<dbReference type="InterPro" id="IPR011711">
    <property type="entry name" value="GntR_C"/>
</dbReference>
<protein>
    <recommendedName>
        <fullName evidence="5">HTH gntR-type domain-containing protein</fullName>
    </recommendedName>
</protein>
<keyword evidence="2" id="KW-0238">DNA-binding</keyword>
<dbReference type="Gene3D" id="1.20.120.530">
    <property type="entry name" value="GntR ligand-binding domain-like"/>
    <property type="match status" value="1"/>
</dbReference>
<evidence type="ECO:0000256" key="1">
    <source>
        <dbReference type="ARBA" id="ARBA00023015"/>
    </source>
</evidence>
<dbReference type="InterPro" id="IPR036390">
    <property type="entry name" value="WH_DNA-bd_sf"/>
</dbReference>
<dbReference type="SMART" id="SM00345">
    <property type="entry name" value="HTH_GNTR"/>
    <property type="match status" value="1"/>
</dbReference>
<accession>A0ABQ2Y8W9</accession>
<evidence type="ECO:0000256" key="4">
    <source>
        <dbReference type="SAM" id="MobiDB-lite"/>
    </source>
</evidence>